<evidence type="ECO:0000313" key="1">
    <source>
        <dbReference type="EMBL" id="GFZ16817.1"/>
    </source>
</evidence>
<dbReference type="EMBL" id="BJWL01000026">
    <property type="protein sequence ID" value="GFZ16817.1"/>
    <property type="molecule type" value="Genomic_DNA"/>
</dbReference>
<sequence length="296" mass="33572">MPSLEHTPPYPIEIACLPYPEGNVTSKFSKFNGRIGSACEHVVRFIETLGAFCADKNLRLREFSRSLTEHVVRQPYSGLDSKPLLVNLHLPTFSKLLESAQNLGDSVRLSFSRSHWRSGRGPSTYVTEERSSHGYKRRCDYDDPPLPLPYKYNEARAILDKLVEDGEGVSGIFLGYVIHRQGIEPDPAKSHAIIEMSRSGSLKELKALFVTVSYLRRYIPALAEIIWEFSALLKKNAIYQWTDDHQQAFESIKRTFLSPKVMIAPHKGQSLYHKSIGALLTQEMKAKRVQYTTSTV</sequence>
<dbReference type="PANTHER" id="PTHR37984">
    <property type="entry name" value="PROTEIN CBG26694"/>
    <property type="match status" value="1"/>
</dbReference>
<reference evidence="1 2" key="1">
    <citation type="submission" date="2019-07" db="EMBL/GenBank/DDBJ databases">
        <title>De Novo Assembly of kiwifruit Actinidia rufa.</title>
        <authorList>
            <person name="Sugita-Konishi S."/>
            <person name="Sato K."/>
            <person name="Mori E."/>
            <person name="Abe Y."/>
            <person name="Kisaki G."/>
            <person name="Hamano K."/>
            <person name="Suezawa K."/>
            <person name="Otani M."/>
            <person name="Fukuda T."/>
            <person name="Manabe T."/>
            <person name="Gomi K."/>
            <person name="Tabuchi M."/>
            <person name="Akimitsu K."/>
            <person name="Kataoka I."/>
        </authorList>
    </citation>
    <scope>NUCLEOTIDE SEQUENCE [LARGE SCALE GENOMIC DNA]</scope>
    <source>
        <strain evidence="2">cv. Fuchu</strain>
    </source>
</reference>
<dbReference type="AlphaFoldDB" id="A0A7J0H117"/>
<dbReference type="InterPro" id="IPR050951">
    <property type="entry name" value="Retrovirus_Pol_polyprotein"/>
</dbReference>
<dbReference type="PANTHER" id="PTHR37984:SF5">
    <property type="entry name" value="PROTEIN NYNRIN-LIKE"/>
    <property type="match status" value="1"/>
</dbReference>
<dbReference type="OrthoDB" id="1712560at2759"/>
<dbReference type="SUPFAM" id="SSF56672">
    <property type="entry name" value="DNA/RNA polymerases"/>
    <property type="match status" value="1"/>
</dbReference>
<accession>A0A7J0H117</accession>
<gene>
    <name evidence="1" type="ORF">Acr_26g0000870</name>
</gene>
<dbReference type="Proteomes" id="UP000585474">
    <property type="component" value="Unassembled WGS sequence"/>
</dbReference>
<protein>
    <recommendedName>
        <fullName evidence="3">Reverse transcriptase/retrotransposon-derived protein RNase H-like domain-containing protein</fullName>
    </recommendedName>
</protein>
<evidence type="ECO:0000313" key="2">
    <source>
        <dbReference type="Proteomes" id="UP000585474"/>
    </source>
</evidence>
<keyword evidence="2" id="KW-1185">Reference proteome</keyword>
<name>A0A7J0H117_9ERIC</name>
<evidence type="ECO:0008006" key="3">
    <source>
        <dbReference type="Google" id="ProtNLM"/>
    </source>
</evidence>
<dbReference type="InterPro" id="IPR043502">
    <property type="entry name" value="DNA/RNA_pol_sf"/>
</dbReference>
<dbReference type="Gene3D" id="3.30.70.270">
    <property type="match status" value="1"/>
</dbReference>
<comment type="caution">
    <text evidence="1">The sequence shown here is derived from an EMBL/GenBank/DDBJ whole genome shotgun (WGS) entry which is preliminary data.</text>
</comment>
<organism evidence="1 2">
    <name type="scientific">Actinidia rufa</name>
    <dbReference type="NCBI Taxonomy" id="165716"/>
    <lineage>
        <taxon>Eukaryota</taxon>
        <taxon>Viridiplantae</taxon>
        <taxon>Streptophyta</taxon>
        <taxon>Embryophyta</taxon>
        <taxon>Tracheophyta</taxon>
        <taxon>Spermatophyta</taxon>
        <taxon>Magnoliopsida</taxon>
        <taxon>eudicotyledons</taxon>
        <taxon>Gunneridae</taxon>
        <taxon>Pentapetalae</taxon>
        <taxon>asterids</taxon>
        <taxon>Ericales</taxon>
        <taxon>Actinidiaceae</taxon>
        <taxon>Actinidia</taxon>
    </lineage>
</organism>
<dbReference type="InterPro" id="IPR043128">
    <property type="entry name" value="Rev_trsase/Diguanyl_cyclase"/>
</dbReference>
<proteinExistence type="predicted"/>